<dbReference type="PANTHER" id="PTHR47592">
    <property type="entry name" value="PBF68 PROTEIN"/>
    <property type="match status" value="1"/>
</dbReference>
<reference evidence="2" key="1">
    <citation type="submission" date="2020-06" db="EMBL/GenBank/DDBJ databases">
        <authorList>
            <person name="Li T."/>
            <person name="Hu X."/>
            <person name="Zhang T."/>
            <person name="Song X."/>
            <person name="Zhang H."/>
            <person name="Dai N."/>
            <person name="Sheng W."/>
            <person name="Hou X."/>
            <person name="Wei L."/>
        </authorList>
    </citation>
    <scope>NUCLEOTIDE SEQUENCE</scope>
    <source>
        <strain evidence="2">KEN1</strain>
        <tissue evidence="2">Leaf</tissue>
    </source>
</reference>
<dbReference type="InterPro" id="IPR054722">
    <property type="entry name" value="PolX-like_BBD"/>
</dbReference>
<name>A0AAW2UH65_9LAMI</name>
<sequence length="224" mass="25642">MIAGELRSEDIKIGDNLVVCGIIDKLSPSWKEFHKTMRHKQKKMTLETLIIRICMEEEARGQDALMQPPEINAQPITIKVNFVSSNNIAPNSHKNTYFKPKKKFFKKNYGKCPKKNNGNIQAQDQSPRAYFVCGKSGRIATFCKYRKREPAPQANVIEEPLVAMKTDIHIVESIDGWWTDSGANHHVCYEKNWLKLYTPFDELRTIMLSDSHTIQVLGIGEVGY</sequence>
<dbReference type="EMBL" id="JACGWN010000012">
    <property type="protein sequence ID" value="KAL0415697.1"/>
    <property type="molecule type" value="Genomic_DNA"/>
</dbReference>
<dbReference type="PANTHER" id="PTHR47592:SF27">
    <property type="entry name" value="OS08G0421700 PROTEIN"/>
    <property type="match status" value="1"/>
</dbReference>
<evidence type="ECO:0000313" key="2">
    <source>
        <dbReference type="EMBL" id="KAL0415697.1"/>
    </source>
</evidence>
<dbReference type="AlphaFoldDB" id="A0AAW2UH65"/>
<gene>
    <name evidence="2" type="ORF">Slati_3401600</name>
</gene>
<protein>
    <recommendedName>
        <fullName evidence="1">Retrovirus-related Pol polyprotein from transposon TNT 1-94-like beta-barrel domain-containing protein</fullName>
    </recommendedName>
</protein>
<organism evidence="2">
    <name type="scientific">Sesamum latifolium</name>
    <dbReference type="NCBI Taxonomy" id="2727402"/>
    <lineage>
        <taxon>Eukaryota</taxon>
        <taxon>Viridiplantae</taxon>
        <taxon>Streptophyta</taxon>
        <taxon>Embryophyta</taxon>
        <taxon>Tracheophyta</taxon>
        <taxon>Spermatophyta</taxon>
        <taxon>Magnoliopsida</taxon>
        <taxon>eudicotyledons</taxon>
        <taxon>Gunneridae</taxon>
        <taxon>Pentapetalae</taxon>
        <taxon>asterids</taxon>
        <taxon>lamiids</taxon>
        <taxon>Lamiales</taxon>
        <taxon>Pedaliaceae</taxon>
        <taxon>Sesamum</taxon>
    </lineage>
</organism>
<comment type="caution">
    <text evidence="2">The sequence shown here is derived from an EMBL/GenBank/DDBJ whole genome shotgun (WGS) entry which is preliminary data.</text>
</comment>
<dbReference type="Pfam" id="PF22936">
    <property type="entry name" value="Pol_BBD"/>
    <property type="match status" value="1"/>
</dbReference>
<reference evidence="2" key="2">
    <citation type="journal article" date="2024" name="Plant">
        <title>Genomic evolution and insights into agronomic trait innovations of Sesamum species.</title>
        <authorList>
            <person name="Miao H."/>
            <person name="Wang L."/>
            <person name="Qu L."/>
            <person name="Liu H."/>
            <person name="Sun Y."/>
            <person name="Le M."/>
            <person name="Wang Q."/>
            <person name="Wei S."/>
            <person name="Zheng Y."/>
            <person name="Lin W."/>
            <person name="Duan Y."/>
            <person name="Cao H."/>
            <person name="Xiong S."/>
            <person name="Wang X."/>
            <person name="Wei L."/>
            <person name="Li C."/>
            <person name="Ma Q."/>
            <person name="Ju M."/>
            <person name="Zhao R."/>
            <person name="Li G."/>
            <person name="Mu C."/>
            <person name="Tian Q."/>
            <person name="Mei H."/>
            <person name="Zhang T."/>
            <person name="Gao T."/>
            <person name="Zhang H."/>
        </authorList>
    </citation>
    <scope>NUCLEOTIDE SEQUENCE</scope>
    <source>
        <strain evidence="2">KEN1</strain>
    </source>
</reference>
<accession>A0AAW2UH65</accession>
<feature type="domain" description="Retrovirus-related Pol polyprotein from transposon TNT 1-94-like beta-barrel" evidence="1">
    <location>
        <begin position="177"/>
        <end position="222"/>
    </location>
</feature>
<proteinExistence type="predicted"/>
<evidence type="ECO:0000259" key="1">
    <source>
        <dbReference type="Pfam" id="PF22936"/>
    </source>
</evidence>